<dbReference type="Proteomes" id="UP000015500">
    <property type="component" value="Chromosome"/>
</dbReference>
<organism evidence="2 3">
    <name type="scientific">Geobacillus genomosp. 3</name>
    <dbReference type="NCBI Taxonomy" id="1921421"/>
    <lineage>
        <taxon>Bacteria</taxon>
        <taxon>Bacillati</taxon>
        <taxon>Bacillota</taxon>
        <taxon>Bacilli</taxon>
        <taxon>Bacillales</taxon>
        <taxon>Anoxybacillaceae</taxon>
        <taxon>Geobacillus</taxon>
    </lineage>
</organism>
<feature type="signal peptide" evidence="1">
    <location>
        <begin position="1"/>
        <end position="27"/>
    </location>
</feature>
<dbReference type="SUPFAM" id="SSF53850">
    <property type="entry name" value="Periplasmic binding protein-like II"/>
    <property type="match status" value="1"/>
</dbReference>
<dbReference type="InterPro" id="IPR006059">
    <property type="entry name" value="SBP"/>
</dbReference>
<dbReference type="HOGENOM" id="CLU_031285_12_0_9"/>
<evidence type="ECO:0000313" key="2">
    <source>
        <dbReference type="EMBL" id="AGT32207.1"/>
    </source>
</evidence>
<keyword evidence="3" id="KW-1185">Reference proteome</keyword>
<dbReference type="KEGG" id="gjf:M493_09725"/>
<dbReference type="PANTHER" id="PTHR43649">
    <property type="entry name" value="ARABINOSE-BINDING PROTEIN-RELATED"/>
    <property type="match status" value="1"/>
</dbReference>
<sequence>MLKFLKRSMPVVSILLVVLLAACQPKAPSTNTSSSGKPNSGEKTLTVWHIETGESEEALKNAAKRFEEKHPGVTVKLVRYENDPYKTKLSVAMGGGNPPDVFHSWGGGWLKNFVDAGQVMDITNKIDKDNYLEAAISPATYEGKIYGVPVGMDIVPVWYNKEIFAKYNLKEPQTYDEFLEIIKTLKSKGIIPLALANKTKWPGSFYMMYLAERIGGKDLFNEAFGRTGRGFDDEAYVQAATKIQELVKMGAFSEGVNGLNYDTGQSRQLLYTGKAAMTIDGSWFLGTIRKEMPEFEKKLGFFMFPIIEGGKGTNKDIVGGVSPVYSVSEKSPNKDLAVELIKELASKETAQEMANKAGVISAVKGVKYEDDYIQKINDVLKNAEFMQTYYDQTLPTEVATEHLDTTQALFGLSITPEEAVKRVEQKAKEIIEKK</sequence>
<evidence type="ECO:0000256" key="1">
    <source>
        <dbReference type="SAM" id="SignalP"/>
    </source>
</evidence>
<dbReference type="AlphaFoldDB" id="S5Z5K3"/>
<name>S5Z5K3_GEOG3</name>
<evidence type="ECO:0008006" key="4">
    <source>
        <dbReference type="Google" id="ProtNLM"/>
    </source>
</evidence>
<dbReference type="PANTHER" id="PTHR43649:SF14">
    <property type="entry name" value="BLR3389 PROTEIN"/>
    <property type="match status" value="1"/>
</dbReference>
<feature type="chain" id="PRO_5004545157" description="Extracellular solute-binding protein" evidence="1">
    <location>
        <begin position="28"/>
        <end position="434"/>
    </location>
</feature>
<accession>S5Z5K3</accession>
<dbReference type="PROSITE" id="PS51257">
    <property type="entry name" value="PROKAR_LIPOPROTEIN"/>
    <property type="match status" value="1"/>
</dbReference>
<protein>
    <recommendedName>
        <fullName evidence="4">Extracellular solute-binding protein</fullName>
    </recommendedName>
</protein>
<dbReference type="RefSeq" id="WP_020960014.1">
    <property type="nucleotide sequence ID" value="NC_022080.4"/>
</dbReference>
<evidence type="ECO:0000313" key="3">
    <source>
        <dbReference type="Proteomes" id="UP000015500"/>
    </source>
</evidence>
<dbReference type="InterPro" id="IPR050490">
    <property type="entry name" value="Bact_solute-bd_prot1"/>
</dbReference>
<gene>
    <name evidence="2" type="ORF">M493_09725</name>
</gene>
<dbReference type="PATRIC" id="fig|1345697.3.peg.1871"/>
<dbReference type="Pfam" id="PF01547">
    <property type="entry name" value="SBP_bac_1"/>
    <property type="match status" value="1"/>
</dbReference>
<keyword evidence="1" id="KW-0732">Signal</keyword>
<proteinExistence type="predicted"/>
<dbReference type="Gene3D" id="3.40.190.10">
    <property type="entry name" value="Periplasmic binding protein-like II"/>
    <property type="match status" value="2"/>
</dbReference>
<reference evidence="2 3" key="1">
    <citation type="journal article" date="2014" name="Genome Announc.">
        <title>Complete Genome Sequence of the Thermophilic Polychlorinated Biphenyl Degrader Geobacillus sp. Strain JF8 (NBRC 109937).</title>
        <authorList>
            <person name="Shintani M."/>
            <person name="Ohtsubo Y."/>
            <person name="Fukuda K."/>
            <person name="Hosoyama A."/>
            <person name="Ohji S."/>
            <person name="Yamazoe A."/>
            <person name="Fujita N."/>
            <person name="Nagata Y."/>
            <person name="Tsuda M."/>
            <person name="Hatta T."/>
            <person name="Kimbara K."/>
        </authorList>
    </citation>
    <scope>NUCLEOTIDE SEQUENCE [LARGE SCALE GENOMIC DNA]</scope>
    <source>
        <strain evidence="2 3">JF8</strain>
    </source>
</reference>
<dbReference type="EMBL" id="CP006254">
    <property type="protein sequence ID" value="AGT32207.1"/>
    <property type="molecule type" value="Genomic_DNA"/>
</dbReference>
<dbReference type="STRING" id="1921421.M493_09725"/>